<keyword evidence="9" id="KW-1185">Reference proteome</keyword>
<dbReference type="GO" id="GO:0008270">
    <property type="term" value="F:zinc ion binding"/>
    <property type="evidence" value="ECO:0007669"/>
    <property type="project" value="UniProtKB-KW"/>
</dbReference>
<dbReference type="Proteomes" id="UP000011087">
    <property type="component" value="Unassembled WGS sequence"/>
</dbReference>
<accession>L1JXT1</accession>
<feature type="compositionally biased region" description="Polar residues" evidence="5">
    <location>
        <begin position="32"/>
        <end position="55"/>
    </location>
</feature>
<evidence type="ECO:0000256" key="2">
    <source>
        <dbReference type="ARBA" id="ARBA00022771"/>
    </source>
</evidence>
<dbReference type="GO" id="GO:0016567">
    <property type="term" value="P:protein ubiquitination"/>
    <property type="evidence" value="ECO:0007669"/>
    <property type="project" value="TreeGrafter"/>
</dbReference>
<evidence type="ECO:0000256" key="1">
    <source>
        <dbReference type="ARBA" id="ARBA00022723"/>
    </source>
</evidence>
<reference evidence="8" key="3">
    <citation type="submission" date="2015-06" db="UniProtKB">
        <authorList>
            <consortium name="EnsemblProtists"/>
        </authorList>
    </citation>
    <scope>IDENTIFICATION</scope>
</reference>
<gene>
    <name evidence="7" type="ORF">GUITHDRAFT_150391</name>
</gene>
<reference evidence="7 9" key="1">
    <citation type="journal article" date="2012" name="Nature">
        <title>Algal genomes reveal evolutionary mosaicism and the fate of nucleomorphs.</title>
        <authorList>
            <consortium name="DOE Joint Genome Institute"/>
            <person name="Curtis B.A."/>
            <person name="Tanifuji G."/>
            <person name="Burki F."/>
            <person name="Gruber A."/>
            <person name="Irimia M."/>
            <person name="Maruyama S."/>
            <person name="Arias M.C."/>
            <person name="Ball S.G."/>
            <person name="Gile G.H."/>
            <person name="Hirakawa Y."/>
            <person name="Hopkins J.F."/>
            <person name="Kuo A."/>
            <person name="Rensing S.A."/>
            <person name="Schmutz J."/>
            <person name="Symeonidi A."/>
            <person name="Elias M."/>
            <person name="Eveleigh R.J."/>
            <person name="Herman E.K."/>
            <person name="Klute M.J."/>
            <person name="Nakayama T."/>
            <person name="Obornik M."/>
            <person name="Reyes-Prieto A."/>
            <person name="Armbrust E.V."/>
            <person name="Aves S.J."/>
            <person name="Beiko R.G."/>
            <person name="Coutinho P."/>
            <person name="Dacks J.B."/>
            <person name="Durnford D.G."/>
            <person name="Fast N.M."/>
            <person name="Green B.R."/>
            <person name="Grisdale C.J."/>
            <person name="Hempel F."/>
            <person name="Henrissat B."/>
            <person name="Hoppner M.P."/>
            <person name="Ishida K."/>
            <person name="Kim E."/>
            <person name="Koreny L."/>
            <person name="Kroth P.G."/>
            <person name="Liu Y."/>
            <person name="Malik S.B."/>
            <person name="Maier U.G."/>
            <person name="McRose D."/>
            <person name="Mock T."/>
            <person name="Neilson J.A."/>
            <person name="Onodera N.T."/>
            <person name="Poole A.M."/>
            <person name="Pritham E.J."/>
            <person name="Richards T.A."/>
            <person name="Rocap G."/>
            <person name="Roy S.W."/>
            <person name="Sarai C."/>
            <person name="Schaack S."/>
            <person name="Shirato S."/>
            <person name="Slamovits C.H."/>
            <person name="Spencer D.F."/>
            <person name="Suzuki S."/>
            <person name="Worden A.Z."/>
            <person name="Zauner S."/>
            <person name="Barry K."/>
            <person name="Bell C."/>
            <person name="Bharti A.K."/>
            <person name="Crow J.A."/>
            <person name="Grimwood J."/>
            <person name="Kramer R."/>
            <person name="Lindquist E."/>
            <person name="Lucas S."/>
            <person name="Salamov A."/>
            <person name="McFadden G.I."/>
            <person name="Lane C.E."/>
            <person name="Keeling P.J."/>
            <person name="Gray M.W."/>
            <person name="Grigoriev I.V."/>
            <person name="Archibald J.M."/>
        </authorList>
    </citation>
    <scope>NUCLEOTIDE SEQUENCE</scope>
    <source>
        <strain evidence="7 9">CCMP2712</strain>
    </source>
</reference>
<dbReference type="KEGG" id="gtt:GUITHDRAFT_150391"/>
<dbReference type="eggNOG" id="KOG0800">
    <property type="taxonomic scope" value="Eukaryota"/>
</dbReference>
<dbReference type="RefSeq" id="XP_005840351.1">
    <property type="nucleotide sequence ID" value="XM_005840294.1"/>
</dbReference>
<dbReference type="GeneID" id="17309924"/>
<dbReference type="InterPro" id="IPR013083">
    <property type="entry name" value="Znf_RING/FYVE/PHD"/>
</dbReference>
<organism evidence="7">
    <name type="scientific">Guillardia theta (strain CCMP2712)</name>
    <name type="common">Cryptophyte</name>
    <dbReference type="NCBI Taxonomy" id="905079"/>
    <lineage>
        <taxon>Eukaryota</taxon>
        <taxon>Cryptophyceae</taxon>
        <taxon>Pyrenomonadales</taxon>
        <taxon>Geminigeraceae</taxon>
        <taxon>Guillardia</taxon>
    </lineage>
</organism>
<dbReference type="PANTHER" id="PTHR15710">
    <property type="entry name" value="E3 UBIQUITIN-PROTEIN LIGASE PRAJA"/>
    <property type="match status" value="1"/>
</dbReference>
<feature type="domain" description="RING-type" evidence="6">
    <location>
        <begin position="207"/>
        <end position="248"/>
    </location>
</feature>
<evidence type="ECO:0000256" key="4">
    <source>
        <dbReference type="PROSITE-ProRule" id="PRU00175"/>
    </source>
</evidence>
<dbReference type="HOGENOM" id="CLU_746902_0_0_1"/>
<keyword evidence="3" id="KW-0862">Zinc</keyword>
<dbReference type="SUPFAM" id="SSF57850">
    <property type="entry name" value="RING/U-box"/>
    <property type="match status" value="1"/>
</dbReference>
<dbReference type="EnsemblProtists" id="EKX53371">
    <property type="protein sequence ID" value="EKX53371"/>
    <property type="gene ID" value="GUITHDRAFT_150391"/>
</dbReference>
<keyword evidence="2 4" id="KW-0863">Zinc-finger</keyword>
<name>L1JXT1_GUITC</name>
<dbReference type="PaxDb" id="55529-EKX53371"/>
<dbReference type="STRING" id="905079.L1JXT1"/>
<dbReference type="PANTHER" id="PTHR15710:SF217">
    <property type="entry name" value="E3 UBIQUITIN-PROTEIN LIGASE RDUF2"/>
    <property type="match status" value="1"/>
</dbReference>
<evidence type="ECO:0000256" key="5">
    <source>
        <dbReference type="SAM" id="MobiDB-lite"/>
    </source>
</evidence>
<feature type="region of interest" description="Disordered" evidence="5">
    <location>
        <begin position="24"/>
        <end position="59"/>
    </location>
</feature>
<evidence type="ECO:0000313" key="7">
    <source>
        <dbReference type="EMBL" id="EKX53371.1"/>
    </source>
</evidence>
<dbReference type="Pfam" id="PF13639">
    <property type="entry name" value="zf-RING_2"/>
    <property type="match status" value="1"/>
</dbReference>
<proteinExistence type="predicted"/>
<protein>
    <recommendedName>
        <fullName evidence="6">RING-type domain-containing protein</fullName>
    </recommendedName>
</protein>
<dbReference type="GO" id="GO:0005737">
    <property type="term" value="C:cytoplasm"/>
    <property type="evidence" value="ECO:0007669"/>
    <property type="project" value="TreeGrafter"/>
</dbReference>
<evidence type="ECO:0000259" key="6">
    <source>
        <dbReference type="PROSITE" id="PS50089"/>
    </source>
</evidence>
<keyword evidence="1" id="KW-0479">Metal-binding</keyword>
<sequence length="371" mass="41269">MSDGAENEAWHDCRQDADVEDVQFNLECDESSAGNEAQDARSNTGASRQDSSNPVQHDRYDREVPAASTVDNSWTQSQQHGNPFANMQTFQFHGFPGFHGGVGMMQHGGNFTTSTGVGAHGMIIDIPMDQSIPDISVGVLGVPVSVRMDSLDLFAGDSENFFNNFDPLLQAMQASFNLSQGYKPKASARALEFVPAIRLEKGETIECPICADVLRDGDWGARMPCGHYFSLEELAKWLAVNNTCPVCRFELPSTDEEYNRNKKLSYEDLRNSFENICKAPNDIMATRINSARQVFLDGVLSAALDEVHADMGEENVHRSGEDLGAKESKSCCKCFNVDSEEIEEELQQLADHFLFEQVQQRQRMEVMLDLD</sequence>
<dbReference type="GO" id="GO:0061630">
    <property type="term" value="F:ubiquitin protein ligase activity"/>
    <property type="evidence" value="ECO:0007669"/>
    <property type="project" value="TreeGrafter"/>
</dbReference>
<evidence type="ECO:0000313" key="9">
    <source>
        <dbReference type="Proteomes" id="UP000011087"/>
    </source>
</evidence>
<dbReference type="Gene3D" id="3.30.40.10">
    <property type="entry name" value="Zinc/RING finger domain, C3HC4 (zinc finger)"/>
    <property type="match status" value="1"/>
</dbReference>
<evidence type="ECO:0000313" key="8">
    <source>
        <dbReference type="EnsemblProtists" id="EKX53371"/>
    </source>
</evidence>
<dbReference type="EMBL" id="JH992970">
    <property type="protein sequence ID" value="EKX53371.1"/>
    <property type="molecule type" value="Genomic_DNA"/>
</dbReference>
<dbReference type="AlphaFoldDB" id="L1JXT1"/>
<evidence type="ECO:0000256" key="3">
    <source>
        <dbReference type="ARBA" id="ARBA00022833"/>
    </source>
</evidence>
<reference evidence="9" key="2">
    <citation type="submission" date="2012-11" db="EMBL/GenBank/DDBJ databases">
        <authorList>
            <person name="Kuo A."/>
            <person name="Curtis B.A."/>
            <person name="Tanifuji G."/>
            <person name="Burki F."/>
            <person name="Gruber A."/>
            <person name="Irimia M."/>
            <person name="Maruyama S."/>
            <person name="Arias M.C."/>
            <person name="Ball S.G."/>
            <person name="Gile G.H."/>
            <person name="Hirakawa Y."/>
            <person name="Hopkins J.F."/>
            <person name="Rensing S.A."/>
            <person name="Schmutz J."/>
            <person name="Symeonidi A."/>
            <person name="Elias M."/>
            <person name="Eveleigh R.J."/>
            <person name="Herman E.K."/>
            <person name="Klute M.J."/>
            <person name="Nakayama T."/>
            <person name="Obornik M."/>
            <person name="Reyes-Prieto A."/>
            <person name="Armbrust E.V."/>
            <person name="Aves S.J."/>
            <person name="Beiko R.G."/>
            <person name="Coutinho P."/>
            <person name="Dacks J.B."/>
            <person name="Durnford D.G."/>
            <person name="Fast N.M."/>
            <person name="Green B.R."/>
            <person name="Grisdale C."/>
            <person name="Hempe F."/>
            <person name="Henrissat B."/>
            <person name="Hoppner M.P."/>
            <person name="Ishida K.-I."/>
            <person name="Kim E."/>
            <person name="Koreny L."/>
            <person name="Kroth P.G."/>
            <person name="Liu Y."/>
            <person name="Malik S.-B."/>
            <person name="Maier U.G."/>
            <person name="McRose D."/>
            <person name="Mock T."/>
            <person name="Neilson J.A."/>
            <person name="Onodera N.T."/>
            <person name="Poole A.M."/>
            <person name="Pritham E.J."/>
            <person name="Richards T.A."/>
            <person name="Rocap G."/>
            <person name="Roy S.W."/>
            <person name="Sarai C."/>
            <person name="Schaack S."/>
            <person name="Shirato S."/>
            <person name="Slamovits C.H."/>
            <person name="Spencer D.F."/>
            <person name="Suzuki S."/>
            <person name="Worden A.Z."/>
            <person name="Zauner S."/>
            <person name="Barry K."/>
            <person name="Bell C."/>
            <person name="Bharti A.K."/>
            <person name="Crow J.A."/>
            <person name="Grimwood J."/>
            <person name="Kramer R."/>
            <person name="Lindquist E."/>
            <person name="Lucas S."/>
            <person name="Salamov A."/>
            <person name="McFadden G.I."/>
            <person name="Lane C.E."/>
            <person name="Keeling P.J."/>
            <person name="Gray M.W."/>
            <person name="Grigoriev I.V."/>
            <person name="Archibald J.M."/>
        </authorList>
    </citation>
    <scope>NUCLEOTIDE SEQUENCE</scope>
    <source>
        <strain evidence="9">CCMP2712</strain>
    </source>
</reference>
<dbReference type="InterPro" id="IPR001841">
    <property type="entry name" value="Znf_RING"/>
</dbReference>
<dbReference type="OrthoDB" id="10000441at2759"/>
<dbReference type="PROSITE" id="PS50089">
    <property type="entry name" value="ZF_RING_2"/>
    <property type="match status" value="1"/>
</dbReference>